<dbReference type="Gene3D" id="3.90.10.10">
    <property type="entry name" value="Cytochrome C3"/>
    <property type="match status" value="1"/>
</dbReference>
<dbReference type="PANTHER" id="PTHR39425:SF1">
    <property type="entry name" value="CYTOCHROME C7-LIKE DOMAIN-CONTAINING PROTEIN"/>
    <property type="match status" value="1"/>
</dbReference>
<dbReference type="Pfam" id="PF14522">
    <property type="entry name" value="Cytochrome_C7"/>
    <property type="match status" value="1"/>
</dbReference>
<evidence type="ECO:0000313" key="3">
    <source>
        <dbReference type="Proteomes" id="UP000245125"/>
    </source>
</evidence>
<reference evidence="3" key="1">
    <citation type="submission" date="2018-03" db="EMBL/GenBank/DDBJ databases">
        <authorList>
            <person name="Zecchin S."/>
        </authorList>
    </citation>
    <scope>NUCLEOTIDE SEQUENCE [LARGE SCALE GENOMIC DNA]</scope>
</reference>
<dbReference type="SUPFAM" id="SSF48695">
    <property type="entry name" value="Multiheme cytochromes"/>
    <property type="match status" value="1"/>
</dbReference>
<evidence type="ECO:0000313" key="2">
    <source>
        <dbReference type="EMBL" id="SPQ01991.1"/>
    </source>
</evidence>
<dbReference type="EMBL" id="OUUY01000134">
    <property type="protein sequence ID" value="SPQ01991.1"/>
    <property type="molecule type" value="Genomic_DNA"/>
</dbReference>
<dbReference type="InterPro" id="IPR026352">
    <property type="entry name" value="Nanowire_3heme"/>
</dbReference>
<proteinExistence type="predicted"/>
<dbReference type="InterPro" id="IPR036280">
    <property type="entry name" value="Multihaem_cyt_sf"/>
</dbReference>
<organism evidence="2 3">
    <name type="scientific">Candidatus Sulfobium mesophilum</name>
    <dbReference type="NCBI Taxonomy" id="2016548"/>
    <lineage>
        <taxon>Bacteria</taxon>
        <taxon>Pseudomonadati</taxon>
        <taxon>Nitrospirota</taxon>
        <taxon>Nitrospiria</taxon>
        <taxon>Nitrospirales</taxon>
        <taxon>Nitrospiraceae</taxon>
        <taxon>Candidatus Sulfobium</taxon>
    </lineage>
</organism>
<dbReference type="AlphaFoldDB" id="A0A2U3QKQ0"/>
<dbReference type="InterPro" id="IPR029467">
    <property type="entry name" value="Cyt_c7-like"/>
</dbReference>
<feature type="domain" description="Cytochrome c7-like" evidence="1">
    <location>
        <begin position="51"/>
        <end position="116"/>
    </location>
</feature>
<keyword evidence="3" id="KW-1185">Reference proteome</keyword>
<evidence type="ECO:0000259" key="1">
    <source>
        <dbReference type="Pfam" id="PF14522"/>
    </source>
</evidence>
<accession>A0A2U3QKQ0</accession>
<name>A0A2U3QKQ0_9BACT</name>
<dbReference type="Proteomes" id="UP000245125">
    <property type="component" value="Unassembled WGS sequence"/>
</dbReference>
<dbReference type="PANTHER" id="PTHR39425">
    <property type="entry name" value="LIPOPROTEIN CYTOCHROME C"/>
    <property type="match status" value="1"/>
</dbReference>
<protein>
    <recommendedName>
        <fullName evidence="1">Cytochrome c7-like domain-containing protein</fullName>
    </recommendedName>
</protein>
<sequence>MDVNLEKESTMIKERIIIGFILLALVAFPTTLLAVPSGKSITWEDGDQGVVKFEGREHAEKGYICESCHRSLFQEKKGAAKMTMALLNQGKFCGACHNGNIAFSTSNPKKCHECHKTRNKHHDKKNKHHD</sequence>
<dbReference type="NCBIfam" id="TIGR04257">
    <property type="entry name" value="nanowire_3heme"/>
    <property type="match status" value="1"/>
</dbReference>
<gene>
    <name evidence="2" type="ORF">NBG4_830008</name>
</gene>